<dbReference type="Gene3D" id="1.20.1250.20">
    <property type="entry name" value="MFS general substrate transporter like domains"/>
    <property type="match status" value="1"/>
</dbReference>
<evidence type="ECO:0000256" key="2">
    <source>
        <dbReference type="ARBA" id="ARBA00022692"/>
    </source>
</evidence>
<feature type="transmembrane region" description="Helical" evidence="6">
    <location>
        <begin position="135"/>
        <end position="154"/>
    </location>
</feature>
<feature type="transmembrane region" description="Helical" evidence="6">
    <location>
        <begin position="103"/>
        <end position="123"/>
    </location>
</feature>
<reference evidence="8" key="1">
    <citation type="submission" date="2023-03" db="EMBL/GenBank/DDBJ databases">
        <title>Massive genome expansion in bonnet fungi (Mycena s.s.) driven by repeated elements and novel gene families across ecological guilds.</title>
        <authorList>
            <consortium name="Lawrence Berkeley National Laboratory"/>
            <person name="Harder C.B."/>
            <person name="Miyauchi S."/>
            <person name="Viragh M."/>
            <person name="Kuo A."/>
            <person name="Thoen E."/>
            <person name="Andreopoulos B."/>
            <person name="Lu D."/>
            <person name="Skrede I."/>
            <person name="Drula E."/>
            <person name="Henrissat B."/>
            <person name="Morin E."/>
            <person name="Kohler A."/>
            <person name="Barry K."/>
            <person name="LaButti K."/>
            <person name="Morin E."/>
            <person name="Salamov A."/>
            <person name="Lipzen A."/>
            <person name="Mereny Z."/>
            <person name="Hegedus B."/>
            <person name="Baldrian P."/>
            <person name="Stursova M."/>
            <person name="Weitz H."/>
            <person name="Taylor A."/>
            <person name="Grigoriev I.V."/>
            <person name="Nagy L.G."/>
            <person name="Martin F."/>
            <person name="Kauserud H."/>
        </authorList>
    </citation>
    <scope>NUCLEOTIDE SEQUENCE</scope>
    <source>
        <strain evidence="8">9144</strain>
    </source>
</reference>
<evidence type="ECO:0000256" key="4">
    <source>
        <dbReference type="ARBA" id="ARBA00023136"/>
    </source>
</evidence>
<sequence>MSSTRSSTVHGDTEEPGSKLQAGLNHDDLLTYSKPPLSYPSINKSEHDTWFDDPANPRNWSNFRKWCTVATVSLYMFVSPLSSSTMAPGEEQIAMRYGIKSETILALTLSIFLVSFGVGPLILAPVSEMYGRKWVLHIGNLFSIAFHLGCAFAPNTAALIGFRFLAGLSGSAPVACGGAVISDLFSERERASAMALYSLGPLLGPGVGPIAGGFIAQTVGVQYVYFALAGATVFASFVGLPTLRETYAPLLKLRLAARRADPEKTPQIVEIQRTHQLSGKLQFLWINISRPLYLLTHSFICFILSLYMAFMYSIYYLFFVTLNGFYTTTYGFSIGISGLMYAGLGVGFITAASFGAKFSNTLYKYLADKNGGVGEPEMRIPPIFIGSIFVPIGLFWYGWSAQAKIHWIMPVIGSGIFGLGMMITFLPIQLYLVDSFKYAASALSAAFLFRSMLGFAFPLFGHVMFAKLGFGWANSLLAGCAILLGIPFPVYIYYRGAALRAKSDLNR</sequence>
<dbReference type="InterPro" id="IPR011701">
    <property type="entry name" value="MFS"/>
</dbReference>
<feature type="transmembrane region" description="Helical" evidence="6">
    <location>
        <begin position="472"/>
        <end position="494"/>
    </location>
</feature>
<keyword evidence="2 6" id="KW-0812">Transmembrane</keyword>
<dbReference type="AlphaFoldDB" id="A0AAD6VJA5"/>
<feature type="transmembrane region" description="Helical" evidence="6">
    <location>
        <begin position="380"/>
        <end position="399"/>
    </location>
</feature>
<dbReference type="InterPro" id="IPR020846">
    <property type="entry name" value="MFS_dom"/>
</dbReference>
<evidence type="ECO:0000256" key="5">
    <source>
        <dbReference type="SAM" id="MobiDB-lite"/>
    </source>
</evidence>
<dbReference type="GO" id="GO:0042908">
    <property type="term" value="P:xenobiotic transport"/>
    <property type="evidence" value="ECO:0007669"/>
    <property type="project" value="UniProtKB-ARBA"/>
</dbReference>
<dbReference type="EMBL" id="JARJCW010000026">
    <property type="protein sequence ID" value="KAJ7211233.1"/>
    <property type="molecule type" value="Genomic_DNA"/>
</dbReference>
<organism evidence="8 9">
    <name type="scientific">Mycena pura</name>
    <dbReference type="NCBI Taxonomy" id="153505"/>
    <lineage>
        <taxon>Eukaryota</taxon>
        <taxon>Fungi</taxon>
        <taxon>Dikarya</taxon>
        <taxon>Basidiomycota</taxon>
        <taxon>Agaricomycotina</taxon>
        <taxon>Agaricomycetes</taxon>
        <taxon>Agaricomycetidae</taxon>
        <taxon>Agaricales</taxon>
        <taxon>Marasmiineae</taxon>
        <taxon>Mycenaceae</taxon>
        <taxon>Mycena</taxon>
    </lineage>
</organism>
<dbReference type="SUPFAM" id="SSF103473">
    <property type="entry name" value="MFS general substrate transporter"/>
    <property type="match status" value="1"/>
</dbReference>
<proteinExistence type="predicted"/>
<protein>
    <submittedName>
        <fullName evidence="8">Multidrug resistance protein 4</fullName>
    </submittedName>
</protein>
<name>A0AAD6VJA5_9AGAR</name>
<dbReference type="PROSITE" id="PS00216">
    <property type="entry name" value="SUGAR_TRANSPORT_1"/>
    <property type="match status" value="1"/>
</dbReference>
<keyword evidence="3 6" id="KW-1133">Transmembrane helix</keyword>
<dbReference type="Pfam" id="PF07690">
    <property type="entry name" value="MFS_1"/>
    <property type="match status" value="1"/>
</dbReference>
<dbReference type="CDD" id="cd17323">
    <property type="entry name" value="MFS_Tpo1_MDR_like"/>
    <property type="match status" value="1"/>
</dbReference>
<dbReference type="FunFam" id="1.20.1250.20:FF:000011">
    <property type="entry name" value="MFS multidrug transporter, putative"/>
    <property type="match status" value="1"/>
</dbReference>
<gene>
    <name evidence="8" type="ORF">GGX14DRAFT_697348</name>
</gene>
<dbReference type="GO" id="GO:0005886">
    <property type="term" value="C:plasma membrane"/>
    <property type="evidence" value="ECO:0007669"/>
    <property type="project" value="TreeGrafter"/>
</dbReference>
<evidence type="ECO:0000259" key="7">
    <source>
        <dbReference type="PROSITE" id="PS50850"/>
    </source>
</evidence>
<feature type="transmembrane region" description="Helical" evidence="6">
    <location>
        <begin position="194"/>
        <end position="216"/>
    </location>
</feature>
<feature type="transmembrane region" description="Helical" evidence="6">
    <location>
        <begin position="438"/>
        <end position="460"/>
    </location>
</feature>
<evidence type="ECO:0000313" key="8">
    <source>
        <dbReference type="EMBL" id="KAJ7211233.1"/>
    </source>
</evidence>
<feature type="domain" description="Major facilitator superfamily (MFS) profile" evidence="7">
    <location>
        <begin position="68"/>
        <end position="497"/>
    </location>
</feature>
<comment type="subcellular location">
    <subcellularLocation>
        <location evidence="1">Membrane</location>
        <topology evidence="1">Multi-pass membrane protein</topology>
    </subcellularLocation>
</comment>
<feature type="transmembrane region" description="Helical" evidence="6">
    <location>
        <begin position="160"/>
        <end position="182"/>
    </location>
</feature>
<feature type="transmembrane region" description="Helical" evidence="6">
    <location>
        <begin position="292"/>
        <end position="318"/>
    </location>
</feature>
<feature type="transmembrane region" description="Helical" evidence="6">
    <location>
        <begin position="405"/>
        <end position="426"/>
    </location>
</feature>
<evidence type="ECO:0000256" key="3">
    <source>
        <dbReference type="ARBA" id="ARBA00022989"/>
    </source>
</evidence>
<dbReference type="PANTHER" id="PTHR23502:SF60">
    <property type="entry name" value="MAJOR FACILITATOR SUPERFAMILY (MFS) PROFILE DOMAIN-CONTAINING PROTEIN-RELATED"/>
    <property type="match status" value="1"/>
</dbReference>
<dbReference type="InterPro" id="IPR005829">
    <property type="entry name" value="Sugar_transporter_CS"/>
</dbReference>
<feature type="transmembrane region" description="Helical" evidence="6">
    <location>
        <begin position="222"/>
        <end position="243"/>
    </location>
</feature>
<evidence type="ECO:0000313" key="9">
    <source>
        <dbReference type="Proteomes" id="UP001219525"/>
    </source>
</evidence>
<dbReference type="Proteomes" id="UP001219525">
    <property type="component" value="Unassembled WGS sequence"/>
</dbReference>
<keyword evidence="4 6" id="KW-0472">Membrane</keyword>
<feature type="compositionally biased region" description="Polar residues" evidence="5">
    <location>
        <begin position="1"/>
        <end position="10"/>
    </location>
</feature>
<dbReference type="GO" id="GO:0022857">
    <property type="term" value="F:transmembrane transporter activity"/>
    <property type="evidence" value="ECO:0007669"/>
    <property type="project" value="InterPro"/>
</dbReference>
<comment type="caution">
    <text evidence="8">The sequence shown here is derived from an EMBL/GenBank/DDBJ whole genome shotgun (WGS) entry which is preliminary data.</text>
</comment>
<accession>A0AAD6VJA5</accession>
<keyword evidence="9" id="KW-1185">Reference proteome</keyword>
<dbReference type="InterPro" id="IPR036259">
    <property type="entry name" value="MFS_trans_sf"/>
</dbReference>
<feature type="region of interest" description="Disordered" evidence="5">
    <location>
        <begin position="1"/>
        <end position="21"/>
    </location>
</feature>
<evidence type="ECO:0000256" key="6">
    <source>
        <dbReference type="SAM" id="Phobius"/>
    </source>
</evidence>
<dbReference type="PANTHER" id="PTHR23502">
    <property type="entry name" value="MAJOR FACILITATOR SUPERFAMILY"/>
    <property type="match status" value="1"/>
</dbReference>
<dbReference type="PROSITE" id="PS50850">
    <property type="entry name" value="MFS"/>
    <property type="match status" value="1"/>
</dbReference>
<evidence type="ECO:0000256" key="1">
    <source>
        <dbReference type="ARBA" id="ARBA00004141"/>
    </source>
</evidence>
<feature type="transmembrane region" description="Helical" evidence="6">
    <location>
        <begin position="338"/>
        <end position="359"/>
    </location>
</feature>
<dbReference type="GO" id="GO:0140115">
    <property type="term" value="P:export across plasma membrane"/>
    <property type="evidence" value="ECO:0007669"/>
    <property type="project" value="UniProtKB-ARBA"/>
</dbReference>